<evidence type="ECO:0000256" key="4">
    <source>
        <dbReference type="ARBA" id="ARBA00011610"/>
    </source>
</evidence>
<dbReference type="Proteomes" id="UP000030746">
    <property type="component" value="Unassembled WGS sequence"/>
</dbReference>
<keyword evidence="9" id="KW-0788">Thiol protease</keyword>
<evidence type="ECO:0000256" key="11">
    <source>
        <dbReference type="ARBA" id="ARBA00023214"/>
    </source>
</evidence>
<dbReference type="SUPFAM" id="SSF54001">
    <property type="entry name" value="Cysteine proteinases"/>
    <property type="match status" value="1"/>
</dbReference>
<evidence type="ECO:0000256" key="6">
    <source>
        <dbReference type="ARBA" id="ARBA00014709"/>
    </source>
</evidence>
<dbReference type="SMART" id="SM00645">
    <property type="entry name" value="Pept_C1"/>
    <property type="match status" value="1"/>
</dbReference>
<evidence type="ECO:0000256" key="14">
    <source>
        <dbReference type="ARBA" id="ARBA00030778"/>
    </source>
</evidence>
<feature type="domain" description="Peptidase C1A papain C-terminal" evidence="18">
    <location>
        <begin position="216"/>
        <end position="441"/>
    </location>
</feature>
<keyword evidence="10" id="KW-1015">Disulfide bond</keyword>
<evidence type="ECO:0000256" key="3">
    <source>
        <dbReference type="ARBA" id="ARBA00008455"/>
    </source>
</evidence>
<sequence length="444" mass="50460">MKLSVFLSLLFLTAVWADTPANCTFDDIKGTWTFFIGSNGHDNTVNCSNMGNPKSQLQVTLYFPDVAVDEFGNKGFWTIIYNQGFEVVISGRKYFAFSMYEQSGSTVSSICDKTLPGWSHDTFNRDWACYYGKKITSVPPKYYKKNKPHRLFKLNYDYINNINKQQKLWTATVYPEYEGKPMRELLNKAGGPASQVFGPIKAAPVTWEQQRLSETIPEQFDWRNVNDNNYVSPIRNQESCGSCYAFSSMAMNEARVRIMTNNTLQPVFSPQDIVECSEYSQGCAGGFPYLIGGKYAEDFGLVEEKCNPYKGQDHSCSTDKTCKRQYATSYRYVGGFYGGCNDALMKMEIYRHGPVVVGFNVTDDFFHYKSGIFIHTGLTDRYNPFEVTNHAVLVVGYGTEKGVKYWIVKNSWGEKWGESGYFRIRRGTDELGIESMAVSSTPIF</sequence>
<dbReference type="EC" id="3.4.14.1" evidence="5"/>
<keyword evidence="20" id="KW-1185">Reference proteome</keyword>
<evidence type="ECO:0000313" key="19">
    <source>
        <dbReference type="EMBL" id="ESO99545.1"/>
    </source>
</evidence>
<dbReference type="Gene3D" id="3.90.70.10">
    <property type="entry name" value="Cysteine proteinases"/>
    <property type="match status" value="1"/>
</dbReference>
<dbReference type="CTD" id="20245624"/>
<evidence type="ECO:0000256" key="16">
    <source>
        <dbReference type="ARBA" id="ARBA00045556"/>
    </source>
</evidence>
<keyword evidence="8" id="KW-0378">Hydrolase</keyword>
<reference evidence="19 20" key="1">
    <citation type="journal article" date="2013" name="Nature">
        <title>Insights into bilaterian evolution from three spiralian genomes.</title>
        <authorList>
            <person name="Simakov O."/>
            <person name="Marletaz F."/>
            <person name="Cho S.J."/>
            <person name="Edsinger-Gonzales E."/>
            <person name="Havlak P."/>
            <person name="Hellsten U."/>
            <person name="Kuo D.H."/>
            <person name="Larsson T."/>
            <person name="Lv J."/>
            <person name="Arendt D."/>
            <person name="Savage R."/>
            <person name="Osoegawa K."/>
            <person name="de Jong P."/>
            <person name="Grimwood J."/>
            <person name="Chapman J.A."/>
            <person name="Shapiro H."/>
            <person name="Aerts A."/>
            <person name="Otillar R.P."/>
            <person name="Terry A.Y."/>
            <person name="Boore J.L."/>
            <person name="Grigoriev I.V."/>
            <person name="Lindberg D.R."/>
            <person name="Seaver E.C."/>
            <person name="Weisblat D.A."/>
            <person name="Putnam N.H."/>
            <person name="Rokhsar D.S."/>
        </authorList>
    </citation>
    <scope>NUCLEOTIDE SEQUENCE [LARGE SCALE GENOMIC DNA]</scope>
</reference>
<name>V4AWW7_LOTGI</name>
<evidence type="ECO:0000256" key="10">
    <source>
        <dbReference type="ARBA" id="ARBA00023157"/>
    </source>
</evidence>
<evidence type="ECO:0000256" key="8">
    <source>
        <dbReference type="ARBA" id="ARBA00022801"/>
    </source>
</evidence>
<organism evidence="19 20">
    <name type="scientific">Lottia gigantea</name>
    <name type="common">Giant owl limpet</name>
    <dbReference type="NCBI Taxonomy" id="225164"/>
    <lineage>
        <taxon>Eukaryota</taxon>
        <taxon>Metazoa</taxon>
        <taxon>Spiralia</taxon>
        <taxon>Lophotrochozoa</taxon>
        <taxon>Mollusca</taxon>
        <taxon>Gastropoda</taxon>
        <taxon>Patellogastropoda</taxon>
        <taxon>Lottioidea</taxon>
        <taxon>Lottiidae</taxon>
        <taxon>Lottia</taxon>
    </lineage>
</organism>
<dbReference type="InterPro" id="IPR014882">
    <property type="entry name" value="CathepsinC_exc"/>
</dbReference>
<dbReference type="OMA" id="NAVQKSW"/>
<dbReference type="InterPro" id="IPR000169">
    <property type="entry name" value="Pept_cys_AS"/>
</dbReference>
<dbReference type="PROSITE" id="PS00639">
    <property type="entry name" value="THIOL_PROTEASE_HIS"/>
    <property type="match status" value="1"/>
</dbReference>
<dbReference type="HOGENOM" id="CLU_048219_0_0_1"/>
<dbReference type="PROSITE" id="PS00139">
    <property type="entry name" value="THIOL_PROTEASE_CYS"/>
    <property type="match status" value="1"/>
</dbReference>
<dbReference type="GO" id="GO:0008239">
    <property type="term" value="F:dipeptidyl-peptidase activity"/>
    <property type="evidence" value="ECO:0007669"/>
    <property type="project" value="UniProtKB-EC"/>
</dbReference>
<dbReference type="RefSeq" id="XP_009050029.1">
    <property type="nucleotide sequence ID" value="XM_009051781.1"/>
</dbReference>
<dbReference type="InterPro" id="IPR038765">
    <property type="entry name" value="Papain-like_cys_pep_sf"/>
</dbReference>
<comment type="similarity">
    <text evidence="3">Belongs to the peptidase C1 family.</text>
</comment>
<evidence type="ECO:0000256" key="17">
    <source>
        <dbReference type="SAM" id="SignalP"/>
    </source>
</evidence>
<dbReference type="InterPro" id="IPR000668">
    <property type="entry name" value="Peptidase_C1A_C"/>
</dbReference>
<gene>
    <name evidence="19" type="ORF">LOTGIDRAFT_203670</name>
</gene>
<comment type="catalytic activity">
    <reaction evidence="1">
        <text>Release of an N-terminal dipeptide, Xaa-Yaa-|-Zaa-, except when Xaa is Arg or Lys, or Yaa or Zaa is Pro.</text>
        <dbReference type="EC" id="3.4.14.1"/>
    </reaction>
</comment>
<evidence type="ECO:0000259" key="18">
    <source>
        <dbReference type="SMART" id="SM00645"/>
    </source>
</evidence>
<accession>V4AWW7</accession>
<dbReference type="PANTHER" id="PTHR12411">
    <property type="entry name" value="CYSTEINE PROTEASE FAMILY C1-RELATED"/>
    <property type="match status" value="1"/>
</dbReference>
<dbReference type="InterPro" id="IPR013128">
    <property type="entry name" value="Peptidase_C1A"/>
</dbReference>
<dbReference type="AlphaFoldDB" id="V4AWW7"/>
<feature type="signal peptide" evidence="17">
    <location>
        <begin position="1"/>
        <end position="17"/>
    </location>
</feature>
<comment type="cofactor">
    <cofactor evidence="2">
        <name>chloride</name>
        <dbReference type="ChEBI" id="CHEBI:17996"/>
    </cofactor>
</comment>
<evidence type="ECO:0000256" key="5">
    <source>
        <dbReference type="ARBA" id="ARBA00012059"/>
    </source>
</evidence>
<dbReference type="InterPro" id="IPR036496">
    <property type="entry name" value="CathepsinC_exc_dom_sf"/>
</dbReference>
<dbReference type="GO" id="GO:0008234">
    <property type="term" value="F:cysteine-type peptidase activity"/>
    <property type="evidence" value="ECO:0007669"/>
    <property type="project" value="UniProtKB-KW"/>
</dbReference>
<dbReference type="InterPro" id="IPR025660">
    <property type="entry name" value="Pept_his_AS"/>
</dbReference>
<keyword evidence="17" id="KW-0732">Signal</keyword>
<dbReference type="PRINTS" id="PR00705">
    <property type="entry name" value="PAPAIN"/>
</dbReference>
<proteinExistence type="inferred from homology"/>
<comment type="function">
    <text evidence="16">Thiol protease. Has dipeptidylpeptidase activity. Active against a broad range of dipeptide substrates composed of both polar and hydrophobic amino acids. Proline cannot occupy the P1 position and arginine cannot occupy the P2 position of the substrate. Can act as both an exopeptidase and endopeptidase. Activates serine proteases such as elastase, cathepsin G and granzymes A and B.</text>
</comment>
<keyword evidence="11" id="KW-0868">Chloride</keyword>
<dbReference type="InterPro" id="IPR025661">
    <property type="entry name" value="Pept_asp_AS"/>
</dbReference>
<dbReference type="SUPFAM" id="SSF75001">
    <property type="entry name" value="Dipeptidyl peptidase I (cathepsin C), exclusion domain"/>
    <property type="match status" value="1"/>
</dbReference>
<dbReference type="Pfam" id="PF08773">
    <property type="entry name" value="CathepsinC_exc"/>
    <property type="match status" value="1"/>
</dbReference>
<evidence type="ECO:0000256" key="7">
    <source>
        <dbReference type="ARBA" id="ARBA00022670"/>
    </source>
</evidence>
<dbReference type="EMBL" id="KB201037">
    <property type="protein sequence ID" value="ESO99545.1"/>
    <property type="molecule type" value="Genomic_DNA"/>
</dbReference>
<evidence type="ECO:0000256" key="2">
    <source>
        <dbReference type="ARBA" id="ARBA00001923"/>
    </source>
</evidence>
<dbReference type="Gene3D" id="2.40.128.80">
    <property type="entry name" value="Cathepsin C, exclusion domain"/>
    <property type="match status" value="1"/>
</dbReference>
<comment type="subunit">
    <text evidence="4">Tetramer of heterotrimers consisting of exclusion domain, heavy- and light chains.</text>
</comment>
<evidence type="ECO:0000256" key="13">
    <source>
        <dbReference type="ARBA" id="ARBA00029779"/>
    </source>
</evidence>
<dbReference type="FunFam" id="2.40.128.80:FF:000003">
    <property type="entry name" value="Cathepsin C"/>
    <property type="match status" value="1"/>
</dbReference>
<dbReference type="Pfam" id="PF00112">
    <property type="entry name" value="Peptidase_C1"/>
    <property type="match status" value="1"/>
</dbReference>
<evidence type="ECO:0000256" key="1">
    <source>
        <dbReference type="ARBA" id="ARBA00000738"/>
    </source>
</evidence>
<evidence type="ECO:0000256" key="15">
    <source>
        <dbReference type="ARBA" id="ARBA00032961"/>
    </source>
</evidence>
<evidence type="ECO:0000256" key="12">
    <source>
        <dbReference type="ARBA" id="ARBA00029762"/>
    </source>
</evidence>
<dbReference type="OrthoDB" id="3789175at2759"/>
<protein>
    <recommendedName>
        <fullName evidence="6">Dipeptidyl peptidase 1</fullName>
        <ecNumber evidence="5">3.4.14.1</ecNumber>
    </recommendedName>
    <alternativeName>
        <fullName evidence="13">Cathepsin C</fullName>
    </alternativeName>
    <alternativeName>
        <fullName evidence="12">Cathepsin J</fullName>
    </alternativeName>
    <alternativeName>
        <fullName evidence="15">Dipeptidyl peptidase I</fullName>
    </alternativeName>
    <alternativeName>
        <fullName evidence="14">Dipeptidyl transferase</fullName>
    </alternativeName>
</protein>
<dbReference type="PROSITE" id="PS00640">
    <property type="entry name" value="THIOL_PROTEASE_ASN"/>
    <property type="match status" value="1"/>
</dbReference>
<feature type="chain" id="PRO_5018771233" description="Dipeptidyl peptidase 1" evidence="17">
    <location>
        <begin position="18"/>
        <end position="444"/>
    </location>
</feature>
<dbReference type="GeneID" id="20245624"/>
<dbReference type="STRING" id="225164.V4AWW7"/>
<dbReference type="KEGG" id="lgi:LOTGIDRAFT_203670"/>
<keyword evidence="7" id="KW-0645">Protease</keyword>
<evidence type="ECO:0000313" key="20">
    <source>
        <dbReference type="Proteomes" id="UP000030746"/>
    </source>
</evidence>
<dbReference type="GO" id="GO:0006508">
    <property type="term" value="P:proteolysis"/>
    <property type="evidence" value="ECO:0007669"/>
    <property type="project" value="UniProtKB-KW"/>
</dbReference>
<evidence type="ECO:0000256" key="9">
    <source>
        <dbReference type="ARBA" id="ARBA00022807"/>
    </source>
</evidence>